<dbReference type="AlphaFoldDB" id="A0A1Y1YAI6"/>
<feature type="transmembrane region" description="Helical" evidence="1">
    <location>
        <begin position="354"/>
        <end position="377"/>
    </location>
</feature>
<reference evidence="2 3" key="1">
    <citation type="submission" date="2016-07" db="EMBL/GenBank/DDBJ databases">
        <title>Pervasive Adenine N6-methylation of Active Genes in Fungi.</title>
        <authorList>
            <consortium name="DOE Joint Genome Institute"/>
            <person name="Mondo S.J."/>
            <person name="Dannebaum R.O."/>
            <person name="Kuo R.C."/>
            <person name="Labutti K."/>
            <person name="Haridas S."/>
            <person name="Kuo A."/>
            <person name="Salamov A."/>
            <person name="Ahrendt S.R."/>
            <person name="Lipzen A."/>
            <person name="Sullivan W."/>
            <person name="Andreopoulos W.B."/>
            <person name="Clum A."/>
            <person name="Lindquist E."/>
            <person name="Daum C."/>
            <person name="Ramamoorthy G.K."/>
            <person name="Gryganskyi A."/>
            <person name="Culley D."/>
            <person name="Magnuson J.K."/>
            <person name="James T.Y."/>
            <person name="O'Malley M.A."/>
            <person name="Stajich J.E."/>
            <person name="Spatafora J.W."/>
            <person name="Visel A."/>
            <person name="Grigoriev I.V."/>
        </authorList>
    </citation>
    <scope>NUCLEOTIDE SEQUENCE [LARGE SCALE GENOMIC DNA]</scope>
    <source>
        <strain evidence="2 3">CBS 931.73</strain>
    </source>
</reference>
<evidence type="ECO:0000313" key="3">
    <source>
        <dbReference type="Proteomes" id="UP000193498"/>
    </source>
</evidence>
<proteinExistence type="predicted"/>
<gene>
    <name evidence="2" type="ORF">K493DRAFT_301710</name>
</gene>
<evidence type="ECO:0000256" key="1">
    <source>
        <dbReference type="SAM" id="Phobius"/>
    </source>
</evidence>
<dbReference type="InParanoid" id="A0A1Y1YAI6"/>
<keyword evidence="1" id="KW-1133">Transmembrane helix</keyword>
<feature type="transmembrane region" description="Helical" evidence="1">
    <location>
        <begin position="175"/>
        <end position="198"/>
    </location>
</feature>
<keyword evidence="1" id="KW-0812">Transmembrane</keyword>
<name>A0A1Y1YAI6_9FUNG</name>
<feature type="transmembrane region" description="Helical" evidence="1">
    <location>
        <begin position="283"/>
        <end position="305"/>
    </location>
</feature>
<keyword evidence="1" id="KW-0472">Membrane</keyword>
<feature type="transmembrane region" description="Helical" evidence="1">
    <location>
        <begin position="325"/>
        <end position="347"/>
    </location>
</feature>
<comment type="caution">
    <text evidence="2">The sequence shown here is derived from an EMBL/GenBank/DDBJ whole genome shotgun (WGS) entry which is preliminary data.</text>
</comment>
<dbReference type="Proteomes" id="UP000193498">
    <property type="component" value="Unassembled WGS sequence"/>
</dbReference>
<evidence type="ECO:0000313" key="2">
    <source>
        <dbReference type="EMBL" id="ORX95031.1"/>
    </source>
</evidence>
<organism evidence="2 3">
    <name type="scientific">Basidiobolus meristosporus CBS 931.73</name>
    <dbReference type="NCBI Taxonomy" id="1314790"/>
    <lineage>
        <taxon>Eukaryota</taxon>
        <taxon>Fungi</taxon>
        <taxon>Fungi incertae sedis</taxon>
        <taxon>Zoopagomycota</taxon>
        <taxon>Entomophthoromycotina</taxon>
        <taxon>Basidiobolomycetes</taxon>
        <taxon>Basidiobolales</taxon>
        <taxon>Basidiobolaceae</taxon>
        <taxon>Basidiobolus</taxon>
    </lineage>
</organism>
<dbReference type="EMBL" id="MCFE01000189">
    <property type="protein sequence ID" value="ORX95031.1"/>
    <property type="molecule type" value="Genomic_DNA"/>
</dbReference>
<accession>A0A1Y1YAI6</accession>
<feature type="transmembrane region" description="Helical" evidence="1">
    <location>
        <begin position="210"/>
        <end position="234"/>
    </location>
</feature>
<protein>
    <submittedName>
        <fullName evidence="2">Uncharacterized protein</fullName>
    </submittedName>
</protein>
<keyword evidence="3" id="KW-1185">Reference proteome</keyword>
<sequence>MNETSVYDILYERLQILLVPGMISHLGSLLLRRMQIIPGSLSTLGLIKEYLWALAFPMDPIRDYITQFVEIKSAGGMQGHAESVLRSAYAGNGYLVDACPKNTNIVTFKKDTVFTEASPPTRFLTSVLHKHTVKIPSDCVLLTKVREQDASLIIKQRFSVSQGRITQDDTTTTKVCALVILLACAYAVPAYFCGTYIWRLPSGHEPYLSAFINNAIIFSPLFYTFGKCIAPVFITLESDQLSLNPDFTLLSEPSSCENLSEKPSETKDVIERKVKLRYLLEKTIGSMVYTVLYVMLAFATESPMYWFTPEIGWVYSYQPQPVETFFPIIETIIHNMLCLNALAMVYFTDRKTIAVLTFTKAIFSVIYFFVRVLVVLYNRYITLKM</sequence>